<proteinExistence type="predicted"/>
<dbReference type="Proteomes" id="UP000034032">
    <property type="component" value="Unassembled WGS sequence"/>
</dbReference>
<evidence type="ECO:0000313" key="2">
    <source>
        <dbReference type="Proteomes" id="UP000034032"/>
    </source>
</evidence>
<accession>A0A0G1KF41</accession>
<organism evidence="1 2">
    <name type="scientific">Candidatus Yanofskybacteria bacterium GW2011_GWA2_44_9</name>
    <dbReference type="NCBI Taxonomy" id="1619025"/>
    <lineage>
        <taxon>Bacteria</taxon>
        <taxon>Candidatus Yanofskyibacteriota</taxon>
    </lineage>
</organism>
<gene>
    <name evidence="1" type="ORF">UW79_C0008G0035</name>
</gene>
<comment type="caution">
    <text evidence="1">The sequence shown here is derived from an EMBL/GenBank/DDBJ whole genome shotgun (WGS) entry which is preliminary data.</text>
</comment>
<evidence type="ECO:0000313" key="1">
    <source>
        <dbReference type="EMBL" id="KKT82371.1"/>
    </source>
</evidence>
<protein>
    <submittedName>
        <fullName evidence="1">Uncharacterized protein</fullName>
    </submittedName>
</protein>
<name>A0A0G1KF41_9BACT</name>
<dbReference type="EMBL" id="LCJR01000008">
    <property type="protein sequence ID" value="KKT82371.1"/>
    <property type="molecule type" value="Genomic_DNA"/>
</dbReference>
<dbReference type="AlphaFoldDB" id="A0A0G1KF41"/>
<sequence>MERELVDKTKSERDKLTKRLSDLAVNDEERSAIRSFGRGVFMVPSRTIQVVHELIERSDDKEELLKIYNSILERGL</sequence>
<reference evidence="1 2" key="1">
    <citation type="journal article" date="2015" name="Nature">
        <title>rRNA introns, odd ribosomes, and small enigmatic genomes across a large radiation of phyla.</title>
        <authorList>
            <person name="Brown C.T."/>
            <person name="Hug L.A."/>
            <person name="Thomas B.C."/>
            <person name="Sharon I."/>
            <person name="Castelle C.J."/>
            <person name="Singh A."/>
            <person name="Wilkins M.J."/>
            <person name="Williams K.H."/>
            <person name="Banfield J.F."/>
        </authorList>
    </citation>
    <scope>NUCLEOTIDE SEQUENCE [LARGE SCALE GENOMIC DNA]</scope>
</reference>